<name>A0AAD7H8T3_9AGAR</name>
<evidence type="ECO:0000313" key="2">
    <source>
        <dbReference type="Proteomes" id="UP001215598"/>
    </source>
</evidence>
<reference evidence="1" key="1">
    <citation type="submission" date="2023-03" db="EMBL/GenBank/DDBJ databases">
        <title>Massive genome expansion in bonnet fungi (Mycena s.s.) driven by repeated elements and novel gene families across ecological guilds.</title>
        <authorList>
            <consortium name="Lawrence Berkeley National Laboratory"/>
            <person name="Harder C.B."/>
            <person name="Miyauchi S."/>
            <person name="Viragh M."/>
            <person name="Kuo A."/>
            <person name="Thoen E."/>
            <person name="Andreopoulos B."/>
            <person name="Lu D."/>
            <person name="Skrede I."/>
            <person name="Drula E."/>
            <person name="Henrissat B."/>
            <person name="Morin E."/>
            <person name="Kohler A."/>
            <person name="Barry K."/>
            <person name="LaButti K."/>
            <person name="Morin E."/>
            <person name="Salamov A."/>
            <person name="Lipzen A."/>
            <person name="Mereny Z."/>
            <person name="Hegedus B."/>
            <person name="Baldrian P."/>
            <person name="Stursova M."/>
            <person name="Weitz H."/>
            <person name="Taylor A."/>
            <person name="Grigoriev I.V."/>
            <person name="Nagy L.G."/>
            <person name="Martin F."/>
            <person name="Kauserud H."/>
        </authorList>
    </citation>
    <scope>NUCLEOTIDE SEQUENCE</scope>
    <source>
        <strain evidence="1">CBHHK182m</strain>
    </source>
</reference>
<gene>
    <name evidence="1" type="ORF">B0H16DRAFT_1477810</name>
</gene>
<proteinExistence type="predicted"/>
<keyword evidence="2" id="KW-1185">Reference proteome</keyword>
<sequence length="380" mass="41896">MQQRQSAALVSGNFGTLQRQLCCMQRHFCNCLRQSGCVTCGTVTKVPQACGTAGSWLRKSCGATRHATRHSELHQLNLHSVNHPISTVEPIKPQFNRGSTFLNSTSTTGCSSTTHAESSPSRKISITFSPNWFNPVTKPLATEAPSFSPSPVFSCTNYTQLSAQLFAELRRRLRLVFLGTCTQLSADDRGTQSQYKGKLVVLILHQETLKMSHQAEEASEVRDFLENRESTLAPFFLPFNDRQLFNVFCETAQFETSKVEVHIYNNFIKSCFNQSSGSLNAVSTVQSRLFEALRQCVVARGNHRLALNGSEHRSGVCLHFEQRTKGTGGHLPVQRRSSCGNVEQSRSEAAATADVTLRQCDKQRQSPAAMLAAAAAICST</sequence>
<dbReference type="Proteomes" id="UP001215598">
    <property type="component" value="Unassembled WGS sequence"/>
</dbReference>
<accession>A0AAD7H8T3</accession>
<comment type="caution">
    <text evidence="1">The sequence shown here is derived from an EMBL/GenBank/DDBJ whole genome shotgun (WGS) entry which is preliminary data.</text>
</comment>
<evidence type="ECO:0000313" key="1">
    <source>
        <dbReference type="EMBL" id="KAJ7714799.1"/>
    </source>
</evidence>
<organism evidence="1 2">
    <name type="scientific">Mycena metata</name>
    <dbReference type="NCBI Taxonomy" id="1033252"/>
    <lineage>
        <taxon>Eukaryota</taxon>
        <taxon>Fungi</taxon>
        <taxon>Dikarya</taxon>
        <taxon>Basidiomycota</taxon>
        <taxon>Agaricomycotina</taxon>
        <taxon>Agaricomycetes</taxon>
        <taxon>Agaricomycetidae</taxon>
        <taxon>Agaricales</taxon>
        <taxon>Marasmiineae</taxon>
        <taxon>Mycenaceae</taxon>
        <taxon>Mycena</taxon>
    </lineage>
</organism>
<protein>
    <submittedName>
        <fullName evidence="1">Uncharacterized protein</fullName>
    </submittedName>
</protein>
<dbReference type="AlphaFoldDB" id="A0AAD7H8T3"/>
<dbReference type="EMBL" id="JARKIB010000319">
    <property type="protein sequence ID" value="KAJ7714799.1"/>
    <property type="molecule type" value="Genomic_DNA"/>
</dbReference>